<dbReference type="CDD" id="cd06661">
    <property type="entry name" value="GGCT_like"/>
    <property type="match status" value="1"/>
</dbReference>
<evidence type="ECO:0000256" key="2">
    <source>
        <dbReference type="ARBA" id="ARBA00008861"/>
    </source>
</evidence>
<evidence type="ECO:0000259" key="7">
    <source>
        <dbReference type="Pfam" id="PF06094"/>
    </source>
</evidence>
<proteinExistence type="inferred from homology"/>
<dbReference type="InterPro" id="IPR039126">
    <property type="entry name" value="GGACT"/>
</dbReference>
<dbReference type="InterPro" id="IPR013024">
    <property type="entry name" value="GGCT-like"/>
</dbReference>
<dbReference type="GO" id="GO:0016746">
    <property type="term" value="F:acyltransferase activity"/>
    <property type="evidence" value="ECO:0007669"/>
    <property type="project" value="UniProtKB-KW"/>
</dbReference>
<evidence type="ECO:0000256" key="3">
    <source>
        <dbReference type="ARBA" id="ARBA00023315"/>
    </source>
</evidence>
<dbReference type="EMBL" id="KK198753">
    <property type="protein sequence ID" value="KCW90974.1"/>
    <property type="molecule type" value="Genomic_DNA"/>
</dbReference>
<keyword evidence="3" id="KW-0012">Acyltransferase</keyword>
<reference evidence="8" key="1">
    <citation type="submission" date="2013-07" db="EMBL/GenBank/DDBJ databases">
        <title>The genome of Eucalyptus grandis.</title>
        <authorList>
            <person name="Schmutz J."/>
            <person name="Hayes R."/>
            <person name="Myburg A."/>
            <person name="Tuskan G."/>
            <person name="Grattapaglia D."/>
            <person name="Rokhsar D.S."/>
        </authorList>
    </citation>
    <scope>NUCLEOTIDE SEQUENCE</scope>
    <source>
        <tissue evidence="8">Leaf extractions</tissue>
    </source>
</reference>
<comment type="similarity">
    <text evidence="2 5">Belongs to the gamma-glutamylcyclotransferase family.</text>
</comment>
<dbReference type="PANTHER" id="PTHR12510:SF4">
    <property type="entry name" value="GAMMA-GLUTAMYLAMINECYCLOTRANSFERASE"/>
    <property type="match status" value="1"/>
</dbReference>
<dbReference type="Gramene" id="KCW90974">
    <property type="protein sequence ID" value="KCW90974"/>
    <property type="gene ID" value="EUGRSUZ_A02988"/>
</dbReference>
<feature type="compositionally biased region" description="Acidic residues" evidence="6">
    <location>
        <begin position="109"/>
        <end position="121"/>
    </location>
</feature>
<evidence type="ECO:0000256" key="6">
    <source>
        <dbReference type="SAM" id="MobiDB-lite"/>
    </source>
</evidence>
<dbReference type="AlphaFoldDB" id="A0A059DKP9"/>
<dbReference type="GO" id="GO:0061929">
    <property type="term" value="F:gamma-glutamylaminecyclotransferase activity"/>
    <property type="evidence" value="ECO:0007669"/>
    <property type="project" value="InterPro"/>
</dbReference>
<dbReference type="eggNOG" id="KOG4450">
    <property type="taxonomic scope" value="Eukaryota"/>
</dbReference>
<dbReference type="Pfam" id="PF06094">
    <property type="entry name" value="GGACT"/>
    <property type="match status" value="1"/>
</dbReference>
<dbReference type="PANTHER" id="PTHR12510">
    <property type="entry name" value="TROPONIN C-AKIN-1 PROTEIN"/>
    <property type="match status" value="1"/>
</dbReference>
<feature type="domain" description="Gamma-glutamylcyclotransferase AIG2-like" evidence="7">
    <location>
        <begin position="12"/>
        <end position="113"/>
    </location>
</feature>
<protein>
    <recommendedName>
        <fullName evidence="5">Gamma-glutamylcyclotransferase family protein</fullName>
    </recommendedName>
</protein>
<keyword evidence="3" id="KW-0808">Transferase</keyword>
<organism evidence="8">
    <name type="scientific">Eucalyptus grandis</name>
    <name type="common">Flooded gum</name>
    <dbReference type="NCBI Taxonomy" id="71139"/>
    <lineage>
        <taxon>Eukaryota</taxon>
        <taxon>Viridiplantae</taxon>
        <taxon>Streptophyta</taxon>
        <taxon>Embryophyta</taxon>
        <taxon>Tracheophyta</taxon>
        <taxon>Spermatophyta</taxon>
        <taxon>Magnoliopsida</taxon>
        <taxon>eudicotyledons</taxon>
        <taxon>Gunneridae</taxon>
        <taxon>Pentapetalae</taxon>
        <taxon>rosids</taxon>
        <taxon>malvids</taxon>
        <taxon>Myrtales</taxon>
        <taxon>Myrtaceae</taxon>
        <taxon>Myrtoideae</taxon>
        <taxon>Eucalypteae</taxon>
        <taxon>Eucalyptus</taxon>
    </lineage>
</organism>
<evidence type="ECO:0000256" key="5">
    <source>
        <dbReference type="RuleBase" id="RU367036"/>
    </source>
</evidence>
<comment type="function">
    <text evidence="1">Putative gamma-glutamylcyclotransferase.</text>
</comment>
<dbReference type="GO" id="GO:0005829">
    <property type="term" value="C:cytosol"/>
    <property type="evidence" value="ECO:0000318"/>
    <property type="project" value="GO_Central"/>
</dbReference>
<dbReference type="Gene3D" id="3.10.490.10">
    <property type="entry name" value="Gamma-glutamyl cyclotransferase-like"/>
    <property type="match status" value="1"/>
</dbReference>
<dbReference type="OMA" id="CGPYNVP"/>
<dbReference type="STRING" id="71139.A0A059DKP9"/>
<dbReference type="SUPFAM" id="SSF110857">
    <property type="entry name" value="Gamma-glutamyl cyclotransferase-like"/>
    <property type="match status" value="1"/>
</dbReference>
<dbReference type="OrthoDB" id="113620at2759"/>
<name>A0A059DKP9_EUCGR</name>
<dbReference type="InterPro" id="IPR036568">
    <property type="entry name" value="GGCT-like_sf"/>
</dbReference>
<dbReference type="FunCoup" id="A0A059DKP9">
    <property type="interactions" value="207"/>
</dbReference>
<sequence>MGSEAKEEVAVVFTYGTLKKGFHNHRVLEELMATGEAAFLGRCRTSIRYPLVCGPYRVPFLLDLPGSGRLVSGELYSVTSERALSLLDELEGTSRGHYQRRPIEVVELVDGEEEEEEEDEGEGRKRRKTRRAEAYYADGGYAMEMWDKCGRMGHGSYTAEVARGYVKRGDRPPNLSFLHHIRCFLSSS</sequence>
<gene>
    <name evidence="8" type="ORF">EUGRSUZ_A02988</name>
</gene>
<feature type="region of interest" description="Disordered" evidence="6">
    <location>
        <begin position="109"/>
        <end position="129"/>
    </location>
</feature>
<accession>A0A059DKP9</accession>
<dbReference type="InterPro" id="IPR009288">
    <property type="entry name" value="AIG2-like_dom"/>
</dbReference>
<dbReference type="InParanoid" id="A0A059DKP9"/>
<feature type="active site" description="Proton acceptor" evidence="4">
    <location>
        <position position="91"/>
    </location>
</feature>
<evidence type="ECO:0000313" key="8">
    <source>
        <dbReference type="EMBL" id="KCW90974.1"/>
    </source>
</evidence>
<evidence type="ECO:0000256" key="4">
    <source>
        <dbReference type="PIRSR" id="PIRSR639126-1"/>
    </source>
</evidence>
<dbReference type="KEGG" id="egr:104415836"/>
<evidence type="ECO:0000256" key="1">
    <source>
        <dbReference type="ARBA" id="ARBA00002782"/>
    </source>
</evidence>